<evidence type="ECO:0000256" key="9">
    <source>
        <dbReference type="ARBA" id="ARBA00023136"/>
    </source>
</evidence>
<evidence type="ECO:0000256" key="4">
    <source>
        <dbReference type="ARBA" id="ARBA00022452"/>
    </source>
</evidence>
<evidence type="ECO:0000256" key="6">
    <source>
        <dbReference type="ARBA" id="ARBA00022692"/>
    </source>
</evidence>
<dbReference type="Pfam" id="PF07660">
    <property type="entry name" value="STN"/>
    <property type="match status" value="1"/>
</dbReference>
<dbReference type="PANTHER" id="PTHR32552">
    <property type="entry name" value="FERRICHROME IRON RECEPTOR-RELATED"/>
    <property type="match status" value="1"/>
</dbReference>
<dbReference type="NCBIfam" id="TIGR01783">
    <property type="entry name" value="TonB-siderophor"/>
    <property type="match status" value="1"/>
</dbReference>
<dbReference type="GO" id="GO:0015891">
    <property type="term" value="P:siderophore transport"/>
    <property type="evidence" value="ECO:0007669"/>
    <property type="project" value="InterPro"/>
</dbReference>
<dbReference type="SUPFAM" id="SSF56935">
    <property type="entry name" value="Porins"/>
    <property type="match status" value="1"/>
</dbReference>
<dbReference type="InterPro" id="IPR012910">
    <property type="entry name" value="Plug_dom"/>
</dbReference>
<comment type="subcellular location">
    <subcellularLocation>
        <location evidence="1 12">Cell outer membrane</location>
        <topology evidence="1 12">Multi-pass membrane protein</topology>
    </subcellularLocation>
</comment>
<keyword evidence="5" id="KW-0410">Iron transport</keyword>
<keyword evidence="10 17" id="KW-0675">Receptor</keyword>
<evidence type="ECO:0000256" key="5">
    <source>
        <dbReference type="ARBA" id="ARBA00022496"/>
    </source>
</evidence>
<dbReference type="OrthoDB" id="9760333at2"/>
<dbReference type="Gene3D" id="2.170.130.10">
    <property type="entry name" value="TonB-dependent receptor, plug domain"/>
    <property type="match status" value="1"/>
</dbReference>
<evidence type="ECO:0000256" key="1">
    <source>
        <dbReference type="ARBA" id="ARBA00004571"/>
    </source>
</evidence>
<keyword evidence="15" id="KW-0732">Signal</keyword>
<keyword evidence="8 13" id="KW-0798">TonB box</keyword>
<dbReference type="Pfam" id="PF00593">
    <property type="entry name" value="TonB_dep_Rec_b-barrel"/>
    <property type="match status" value="1"/>
</dbReference>
<keyword evidence="7" id="KW-0408">Iron</keyword>
<name>A0A437M029_9SPHN</name>
<dbReference type="Gene3D" id="3.55.50.30">
    <property type="match status" value="1"/>
</dbReference>
<dbReference type="InterPro" id="IPR000531">
    <property type="entry name" value="Beta-barrel_TonB"/>
</dbReference>
<dbReference type="GO" id="GO:0015344">
    <property type="term" value="F:siderophore uptake transmembrane transporter activity"/>
    <property type="evidence" value="ECO:0007669"/>
    <property type="project" value="TreeGrafter"/>
</dbReference>
<dbReference type="PROSITE" id="PS52016">
    <property type="entry name" value="TONB_DEPENDENT_REC_3"/>
    <property type="match status" value="1"/>
</dbReference>
<reference evidence="17 18" key="1">
    <citation type="submission" date="2019-01" db="EMBL/GenBank/DDBJ databases">
        <authorList>
            <person name="Chen W.-M."/>
        </authorList>
    </citation>
    <scope>NUCLEOTIDE SEQUENCE [LARGE SCALE GENOMIC DNA]</scope>
    <source>
        <strain evidence="17 18">CCP-7</strain>
    </source>
</reference>
<feature type="chain" id="PRO_5019081446" evidence="15">
    <location>
        <begin position="37"/>
        <end position="813"/>
    </location>
</feature>
<keyword evidence="5" id="KW-0406">Ion transport</keyword>
<keyword evidence="18" id="KW-1185">Reference proteome</keyword>
<proteinExistence type="inferred from homology"/>
<keyword evidence="6 12" id="KW-0812">Transmembrane</keyword>
<keyword evidence="3 12" id="KW-0813">Transport</keyword>
<dbReference type="InterPro" id="IPR010105">
    <property type="entry name" value="TonB_sidphr_rcpt"/>
</dbReference>
<sequence>MNKRACRGFGRAMGSVMAMTAVLGSALMVMPQAAHAQGVRSYDIPAGPLATALNRFAEASGIKLFYDASLTNGLSSQGMRGSFGTAEALSRVLAGSGLAYRQTGEGAYTIERAPQPNGDARQLGPVRVEGGSAGEGTGRADASRDPGATDGTRAYTTHAVTIGKTALSIRETPQSVSIVTRQRIEDQNITDVGEALKFTTGMTLQSVGGVYTEHSALSRGASADYQLDGINQSVDSRAAQFDLAIYDRVEVLRGPAGLFRGAGSAGATINLVRKRALSGFHAGGTAGVGSWGTLRAEGDVSGSLSESGNIRARVVAVAEDRGSFLDRIDNSKYLGYGTVEFDFDDATTLALAATYQDARMDYFYGLPAYANGTLVNVPRSTSYGTPWAGGKLENLDLLAELEHRLGNGGRIKGTLRRSNSDRSSQTLFSGGGVDALGMQSLASNDEAIENRNTAADLFVDTPFTAFGSQHNILIGGDFQDYSQSTFRRAFSGFPRVNFFTFDPGAIPEPNFAAQPTATDIVAKTKSYGLYGQLRVKPVQPLTLIGGLRASWRDVRNFDRLTNRRTSGPDIKGEVTPYFGTTLEPLADWFVYGSYAEIFQPQSATTVQGTLLDPITGRQVELGVKGALMDQRLTLSAAVYRTTRSNEALVDPANPGFSIGGGKRRAEGFEAEVNGELAQGLHVTAGYAYTKTKILVAAVSQVGQAYAPTTPKHNLTLWGNYRFPAASALSGVEMGGGLRANSDFYSQIGTVRFAAGGYTVASALLAYNFDEKVKLSVNVENLFDRKYYTKVGNATANNYYGTPRSVMATLRFKY</sequence>
<dbReference type="Pfam" id="PF07715">
    <property type="entry name" value="Plug"/>
    <property type="match status" value="1"/>
</dbReference>
<protein>
    <submittedName>
        <fullName evidence="17">TonB-dependent siderophore receptor</fullName>
    </submittedName>
</protein>
<dbReference type="InterPro" id="IPR039426">
    <property type="entry name" value="TonB-dep_rcpt-like"/>
</dbReference>
<evidence type="ECO:0000256" key="2">
    <source>
        <dbReference type="ARBA" id="ARBA00009810"/>
    </source>
</evidence>
<evidence type="ECO:0000256" key="12">
    <source>
        <dbReference type="PROSITE-ProRule" id="PRU01360"/>
    </source>
</evidence>
<evidence type="ECO:0000256" key="7">
    <source>
        <dbReference type="ARBA" id="ARBA00023004"/>
    </source>
</evidence>
<dbReference type="PANTHER" id="PTHR32552:SF74">
    <property type="entry name" value="HYDROXAMATE SIDEROPHORE RECEPTOR FHUE"/>
    <property type="match status" value="1"/>
</dbReference>
<evidence type="ECO:0000256" key="8">
    <source>
        <dbReference type="ARBA" id="ARBA00023077"/>
    </source>
</evidence>
<dbReference type="Gene3D" id="2.40.170.20">
    <property type="entry name" value="TonB-dependent receptor, beta-barrel domain"/>
    <property type="match status" value="1"/>
</dbReference>
<evidence type="ECO:0000256" key="11">
    <source>
        <dbReference type="ARBA" id="ARBA00023237"/>
    </source>
</evidence>
<dbReference type="InterPro" id="IPR037066">
    <property type="entry name" value="Plug_dom_sf"/>
</dbReference>
<dbReference type="GO" id="GO:0009279">
    <property type="term" value="C:cell outer membrane"/>
    <property type="evidence" value="ECO:0007669"/>
    <property type="project" value="UniProtKB-SubCell"/>
</dbReference>
<keyword evidence="4 12" id="KW-1134">Transmembrane beta strand</keyword>
<evidence type="ECO:0000313" key="18">
    <source>
        <dbReference type="Proteomes" id="UP000282971"/>
    </source>
</evidence>
<gene>
    <name evidence="17" type="ORF">EOD43_15470</name>
</gene>
<feature type="region of interest" description="Disordered" evidence="14">
    <location>
        <begin position="112"/>
        <end position="152"/>
    </location>
</feature>
<evidence type="ECO:0000256" key="13">
    <source>
        <dbReference type="RuleBase" id="RU003357"/>
    </source>
</evidence>
<organism evidence="17 18">
    <name type="scientific">Sphingomonas crocodyli</name>
    <dbReference type="NCBI Taxonomy" id="1979270"/>
    <lineage>
        <taxon>Bacteria</taxon>
        <taxon>Pseudomonadati</taxon>
        <taxon>Pseudomonadota</taxon>
        <taxon>Alphaproteobacteria</taxon>
        <taxon>Sphingomonadales</taxon>
        <taxon>Sphingomonadaceae</taxon>
        <taxon>Sphingomonas</taxon>
    </lineage>
</organism>
<evidence type="ECO:0000259" key="16">
    <source>
        <dbReference type="SMART" id="SM00965"/>
    </source>
</evidence>
<dbReference type="RefSeq" id="WP_127744950.1">
    <property type="nucleotide sequence ID" value="NZ_SACN01000002.1"/>
</dbReference>
<keyword evidence="9 12" id="KW-0472">Membrane</keyword>
<dbReference type="Proteomes" id="UP000282971">
    <property type="component" value="Unassembled WGS sequence"/>
</dbReference>
<comment type="similarity">
    <text evidence="2 12 13">Belongs to the TonB-dependent receptor family.</text>
</comment>
<evidence type="ECO:0000313" key="17">
    <source>
        <dbReference type="EMBL" id="RVT90935.1"/>
    </source>
</evidence>
<evidence type="ECO:0000256" key="3">
    <source>
        <dbReference type="ARBA" id="ARBA00022448"/>
    </source>
</evidence>
<dbReference type="AlphaFoldDB" id="A0A437M029"/>
<dbReference type="InterPro" id="IPR011662">
    <property type="entry name" value="Secretin/TonB_short_N"/>
</dbReference>
<evidence type="ECO:0000256" key="10">
    <source>
        <dbReference type="ARBA" id="ARBA00023170"/>
    </source>
</evidence>
<evidence type="ECO:0000256" key="14">
    <source>
        <dbReference type="SAM" id="MobiDB-lite"/>
    </source>
</evidence>
<dbReference type="EMBL" id="SACN01000002">
    <property type="protein sequence ID" value="RVT90935.1"/>
    <property type="molecule type" value="Genomic_DNA"/>
</dbReference>
<dbReference type="GO" id="GO:0038023">
    <property type="term" value="F:signaling receptor activity"/>
    <property type="evidence" value="ECO:0007669"/>
    <property type="project" value="InterPro"/>
</dbReference>
<dbReference type="InterPro" id="IPR036942">
    <property type="entry name" value="Beta-barrel_TonB_sf"/>
</dbReference>
<dbReference type="SMART" id="SM00965">
    <property type="entry name" value="STN"/>
    <property type="match status" value="1"/>
</dbReference>
<feature type="domain" description="Secretin/TonB short N-terminal" evidence="16">
    <location>
        <begin position="62"/>
        <end position="113"/>
    </location>
</feature>
<evidence type="ECO:0000256" key="15">
    <source>
        <dbReference type="SAM" id="SignalP"/>
    </source>
</evidence>
<feature type="signal peptide" evidence="15">
    <location>
        <begin position="1"/>
        <end position="36"/>
    </location>
</feature>
<keyword evidence="11 12" id="KW-0998">Cell outer membrane</keyword>
<dbReference type="CDD" id="cd01347">
    <property type="entry name" value="ligand_gated_channel"/>
    <property type="match status" value="1"/>
</dbReference>
<accession>A0A437M029</accession>
<comment type="caution">
    <text evidence="17">The sequence shown here is derived from an EMBL/GenBank/DDBJ whole genome shotgun (WGS) entry which is preliminary data.</text>
</comment>